<accession>A0A368JHC0</accession>
<evidence type="ECO:0008006" key="4">
    <source>
        <dbReference type="Google" id="ProtNLM"/>
    </source>
</evidence>
<dbReference type="Proteomes" id="UP000253383">
    <property type="component" value="Unassembled WGS sequence"/>
</dbReference>
<dbReference type="OrthoDB" id="967617at2"/>
<gene>
    <name evidence="2" type="ORF">DUE52_23720</name>
</gene>
<evidence type="ECO:0000313" key="3">
    <source>
        <dbReference type="Proteomes" id="UP000253383"/>
    </source>
</evidence>
<reference evidence="2 3" key="1">
    <citation type="submission" date="2018-07" db="EMBL/GenBank/DDBJ databases">
        <title>Genome analysis of Larkinella rosea.</title>
        <authorList>
            <person name="Zhou Z."/>
            <person name="Wang G."/>
        </authorList>
    </citation>
    <scope>NUCLEOTIDE SEQUENCE [LARGE SCALE GENOMIC DNA]</scope>
    <source>
        <strain evidence="3">zzj9</strain>
    </source>
</reference>
<dbReference type="EMBL" id="QOWE01000022">
    <property type="protein sequence ID" value="RCR67068.1"/>
    <property type="molecule type" value="Genomic_DNA"/>
</dbReference>
<evidence type="ECO:0000313" key="2">
    <source>
        <dbReference type="EMBL" id="RCR67068.1"/>
    </source>
</evidence>
<dbReference type="AlphaFoldDB" id="A0A368JHC0"/>
<name>A0A368JHC0_9BACT</name>
<sequence>MDKPSSLVDATKKSHATRLAGFANSLIPKSVSSTEEPTSEPSAPVAQQPSPEPEPTVEVQKPVPAGAEPVTPKQEPDATPVSTPKPATASTPKSERRKVAGSSIVLEEILQQPANKSTEYKKYIAISKENHKLLRDLNYKYDVPMNVILNNVLEIVQRTVTKEEAKL</sequence>
<organism evidence="2 3">
    <name type="scientific">Larkinella punicea</name>
    <dbReference type="NCBI Taxonomy" id="2315727"/>
    <lineage>
        <taxon>Bacteria</taxon>
        <taxon>Pseudomonadati</taxon>
        <taxon>Bacteroidota</taxon>
        <taxon>Cytophagia</taxon>
        <taxon>Cytophagales</taxon>
        <taxon>Spirosomataceae</taxon>
        <taxon>Larkinella</taxon>
    </lineage>
</organism>
<protein>
    <recommendedName>
        <fullName evidence="4">DUF3408 domain-containing protein</fullName>
    </recommendedName>
</protein>
<evidence type="ECO:0000256" key="1">
    <source>
        <dbReference type="SAM" id="MobiDB-lite"/>
    </source>
</evidence>
<keyword evidence="3" id="KW-1185">Reference proteome</keyword>
<proteinExistence type="predicted"/>
<dbReference type="RefSeq" id="WP_114408555.1">
    <property type="nucleotide sequence ID" value="NZ_QOWE01000022.1"/>
</dbReference>
<feature type="region of interest" description="Disordered" evidence="1">
    <location>
        <begin position="1"/>
        <end position="102"/>
    </location>
</feature>
<comment type="caution">
    <text evidence="2">The sequence shown here is derived from an EMBL/GenBank/DDBJ whole genome shotgun (WGS) entry which is preliminary data.</text>
</comment>
<feature type="compositionally biased region" description="Low complexity" evidence="1">
    <location>
        <begin position="30"/>
        <end position="46"/>
    </location>
</feature>